<name>A0A382RBJ3_9ZZZZ</name>
<reference evidence="2" key="1">
    <citation type="submission" date="2018-05" db="EMBL/GenBank/DDBJ databases">
        <authorList>
            <person name="Lanie J.A."/>
            <person name="Ng W.-L."/>
            <person name="Kazmierczak K.M."/>
            <person name="Andrzejewski T.M."/>
            <person name="Davidsen T.M."/>
            <person name="Wayne K.J."/>
            <person name="Tettelin H."/>
            <person name="Glass J.I."/>
            <person name="Rusch D."/>
            <person name="Podicherti R."/>
            <person name="Tsui H.-C.T."/>
            <person name="Winkler M.E."/>
        </authorList>
    </citation>
    <scope>NUCLEOTIDE SEQUENCE</scope>
</reference>
<feature type="transmembrane region" description="Helical" evidence="1">
    <location>
        <begin position="6"/>
        <end position="24"/>
    </location>
</feature>
<dbReference type="EMBL" id="UINC01120544">
    <property type="protein sequence ID" value="SVC95094.1"/>
    <property type="molecule type" value="Genomic_DNA"/>
</dbReference>
<protein>
    <submittedName>
        <fullName evidence="2">Uncharacterized protein</fullName>
    </submittedName>
</protein>
<keyword evidence="1" id="KW-1133">Transmembrane helix</keyword>
<gene>
    <name evidence="2" type="ORF">METZ01_LOCUS347948</name>
</gene>
<accession>A0A382RBJ3</accession>
<evidence type="ECO:0000313" key="2">
    <source>
        <dbReference type="EMBL" id="SVC95094.1"/>
    </source>
</evidence>
<keyword evidence="1" id="KW-0472">Membrane</keyword>
<evidence type="ECO:0000256" key="1">
    <source>
        <dbReference type="SAM" id="Phobius"/>
    </source>
</evidence>
<feature type="non-terminal residue" evidence="2">
    <location>
        <position position="25"/>
    </location>
</feature>
<dbReference type="AlphaFoldDB" id="A0A382RBJ3"/>
<sequence length="25" mass="2754">MNQKNIHNFTWIPLFLIGLGAVGLG</sequence>
<keyword evidence="1" id="KW-0812">Transmembrane</keyword>
<proteinExistence type="predicted"/>
<organism evidence="2">
    <name type="scientific">marine metagenome</name>
    <dbReference type="NCBI Taxonomy" id="408172"/>
    <lineage>
        <taxon>unclassified sequences</taxon>
        <taxon>metagenomes</taxon>
        <taxon>ecological metagenomes</taxon>
    </lineage>
</organism>